<evidence type="ECO:0000259" key="4">
    <source>
        <dbReference type="Pfam" id="PF01471"/>
    </source>
</evidence>
<dbReference type="PANTHER" id="PTHR10201:SF323">
    <property type="entry name" value="MATRIX METALLOPROTEINASE-21"/>
    <property type="match status" value="1"/>
</dbReference>
<dbReference type="AlphaFoldDB" id="A0AAD7SLE7"/>
<keyword evidence="3" id="KW-0732">Signal</keyword>
<dbReference type="InterPro" id="IPR036365">
    <property type="entry name" value="PGBD-like_sf"/>
</dbReference>
<name>A0AAD7SLE7_9TELE</name>
<keyword evidence="1" id="KW-0378">Hydrolase</keyword>
<evidence type="ECO:0000256" key="2">
    <source>
        <dbReference type="SAM" id="MobiDB-lite"/>
    </source>
</evidence>
<proteinExistence type="predicted"/>
<evidence type="ECO:0000313" key="6">
    <source>
        <dbReference type="Proteomes" id="UP001221898"/>
    </source>
</evidence>
<feature type="compositionally biased region" description="Polar residues" evidence="2">
    <location>
        <begin position="155"/>
        <end position="170"/>
    </location>
</feature>
<accession>A0AAD7SLE7</accession>
<dbReference type="GO" id="GO:0004222">
    <property type="term" value="F:metalloendopeptidase activity"/>
    <property type="evidence" value="ECO:0007669"/>
    <property type="project" value="TreeGrafter"/>
</dbReference>
<dbReference type="PANTHER" id="PTHR10201">
    <property type="entry name" value="MATRIX METALLOPROTEINASE"/>
    <property type="match status" value="1"/>
</dbReference>
<evidence type="ECO:0000313" key="5">
    <source>
        <dbReference type="EMBL" id="KAJ8404822.1"/>
    </source>
</evidence>
<dbReference type="GO" id="GO:0030198">
    <property type="term" value="P:extracellular matrix organization"/>
    <property type="evidence" value="ECO:0007669"/>
    <property type="project" value="TreeGrafter"/>
</dbReference>
<dbReference type="Pfam" id="PF01471">
    <property type="entry name" value="PG_binding_1"/>
    <property type="match status" value="1"/>
</dbReference>
<sequence length="239" mass="26348">MLTSIRLIALILLTDIDSVTEKIFHNRDHSDVEIPASQQADPIIDQDTAQRFLSKYGFIKAVNWEKIQFGKEEAILSNDNPAPKDILSVIQEGESLSRMGIQDKSDEATESPQFISALKEFQRVSGLPVTGAFDDATKAAMNEPRCGVPDKEEAISSSDTENSTGSELSNMTESNFTAGVAANETFNGTGDWQASTVISSWKQHLKTLLSRGRRKREASGLGHMAFSKKVLKWRLIEEG</sequence>
<comment type="caution">
    <text evidence="5">The sequence shown here is derived from an EMBL/GenBank/DDBJ whole genome shotgun (WGS) entry which is preliminary data.</text>
</comment>
<dbReference type="Gene3D" id="1.10.101.10">
    <property type="entry name" value="PGBD-like superfamily/PGBD"/>
    <property type="match status" value="1"/>
</dbReference>
<feature type="domain" description="Peptidoglycan binding-like" evidence="4">
    <location>
        <begin position="110"/>
        <end position="141"/>
    </location>
</feature>
<keyword evidence="1" id="KW-0482">Metalloprotease</keyword>
<feature type="chain" id="PRO_5041991235" description="Peptidoglycan binding-like domain-containing protein" evidence="3">
    <location>
        <begin position="22"/>
        <end position="239"/>
    </location>
</feature>
<reference evidence="5" key="1">
    <citation type="journal article" date="2023" name="Science">
        <title>Genome structures resolve the early diversification of teleost fishes.</title>
        <authorList>
            <person name="Parey E."/>
            <person name="Louis A."/>
            <person name="Montfort J."/>
            <person name="Bouchez O."/>
            <person name="Roques C."/>
            <person name="Iampietro C."/>
            <person name="Lluch J."/>
            <person name="Castinel A."/>
            <person name="Donnadieu C."/>
            <person name="Desvignes T."/>
            <person name="Floi Bucao C."/>
            <person name="Jouanno E."/>
            <person name="Wen M."/>
            <person name="Mejri S."/>
            <person name="Dirks R."/>
            <person name="Jansen H."/>
            <person name="Henkel C."/>
            <person name="Chen W.J."/>
            <person name="Zahm M."/>
            <person name="Cabau C."/>
            <person name="Klopp C."/>
            <person name="Thompson A.W."/>
            <person name="Robinson-Rechavi M."/>
            <person name="Braasch I."/>
            <person name="Lecointre G."/>
            <person name="Bobe J."/>
            <person name="Postlethwait J.H."/>
            <person name="Berthelot C."/>
            <person name="Roest Crollius H."/>
            <person name="Guiguen Y."/>
        </authorList>
    </citation>
    <scope>NUCLEOTIDE SEQUENCE</scope>
    <source>
        <strain evidence="5">NC1722</strain>
    </source>
</reference>
<keyword evidence="6" id="KW-1185">Reference proteome</keyword>
<evidence type="ECO:0000256" key="1">
    <source>
        <dbReference type="ARBA" id="ARBA00023049"/>
    </source>
</evidence>
<evidence type="ECO:0000256" key="3">
    <source>
        <dbReference type="SAM" id="SignalP"/>
    </source>
</evidence>
<feature type="signal peptide" evidence="3">
    <location>
        <begin position="1"/>
        <end position="21"/>
    </location>
</feature>
<dbReference type="InterPro" id="IPR002477">
    <property type="entry name" value="Peptidoglycan-bd-like"/>
</dbReference>
<gene>
    <name evidence="5" type="ORF">AAFF_G00332090</name>
</gene>
<feature type="region of interest" description="Disordered" evidence="2">
    <location>
        <begin position="142"/>
        <end position="170"/>
    </location>
</feature>
<dbReference type="Proteomes" id="UP001221898">
    <property type="component" value="Unassembled WGS sequence"/>
</dbReference>
<protein>
    <recommendedName>
        <fullName evidence="4">Peptidoglycan binding-like domain-containing protein</fullName>
    </recommendedName>
</protein>
<organism evidence="5 6">
    <name type="scientific">Aldrovandia affinis</name>
    <dbReference type="NCBI Taxonomy" id="143900"/>
    <lineage>
        <taxon>Eukaryota</taxon>
        <taxon>Metazoa</taxon>
        <taxon>Chordata</taxon>
        <taxon>Craniata</taxon>
        <taxon>Vertebrata</taxon>
        <taxon>Euteleostomi</taxon>
        <taxon>Actinopterygii</taxon>
        <taxon>Neopterygii</taxon>
        <taxon>Teleostei</taxon>
        <taxon>Notacanthiformes</taxon>
        <taxon>Halosauridae</taxon>
        <taxon>Aldrovandia</taxon>
    </lineage>
</organism>
<keyword evidence="1" id="KW-0645">Protease</keyword>
<dbReference type="SUPFAM" id="SSF47090">
    <property type="entry name" value="PGBD-like"/>
    <property type="match status" value="1"/>
</dbReference>
<dbReference type="EMBL" id="JAINUG010000051">
    <property type="protein sequence ID" value="KAJ8404822.1"/>
    <property type="molecule type" value="Genomic_DNA"/>
</dbReference>
<dbReference type="InterPro" id="IPR036366">
    <property type="entry name" value="PGBDSf"/>
</dbReference>
<dbReference type="GO" id="GO:0030574">
    <property type="term" value="P:collagen catabolic process"/>
    <property type="evidence" value="ECO:0007669"/>
    <property type="project" value="TreeGrafter"/>
</dbReference>